<dbReference type="Proteomes" id="UP000588369">
    <property type="component" value="Unassembled WGS sequence"/>
</dbReference>
<dbReference type="AlphaFoldDB" id="A0A7X9NQC1"/>
<dbReference type="EMBL" id="JABAGI010000003">
    <property type="protein sequence ID" value="NME61868.1"/>
    <property type="molecule type" value="Genomic_DNA"/>
</dbReference>
<name>A0A7X9NQC1_9BIFI</name>
<evidence type="ECO:0000313" key="1">
    <source>
        <dbReference type="EMBL" id="NME61868.1"/>
    </source>
</evidence>
<protein>
    <submittedName>
        <fullName evidence="1">Uncharacterized protein</fullName>
    </submittedName>
</protein>
<gene>
    <name evidence="1" type="ORF">HF844_03490</name>
</gene>
<organism evidence="1 2">
    <name type="scientific">Bifidobacterium thermophilum</name>
    <dbReference type="NCBI Taxonomy" id="33905"/>
    <lineage>
        <taxon>Bacteria</taxon>
        <taxon>Bacillati</taxon>
        <taxon>Actinomycetota</taxon>
        <taxon>Actinomycetes</taxon>
        <taxon>Bifidobacteriales</taxon>
        <taxon>Bifidobacteriaceae</taxon>
        <taxon>Bifidobacterium</taxon>
    </lineage>
</organism>
<proteinExistence type="predicted"/>
<accession>A0A7X9NQC1</accession>
<sequence length="160" mass="17594">MNETQQIYAQWLDELDGATAPTPETVGVMAPMLVRDTATRDVVILSIIDPDLTAEHMAVLMDVPYDPVSVYYSATAIRRALLSGGREVTDRVRRAADMLDGCMDTPEYHAVMAYLAWFGRLPSLDREIDAAGDGGRFSPMLELAQQGRLRGIYPGDMAKA</sequence>
<comment type="caution">
    <text evidence="1">The sequence shown here is derived from an EMBL/GenBank/DDBJ whole genome shotgun (WGS) entry which is preliminary data.</text>
</comment>
<reference evidence="1 2" key="1">
    <citation type="submission" date="2020-04" db="EMBL/GenBank/DDBJ databases">
        <authorList>
            <person name="Hitch T.C.A."/>
            <person name="Wylensek D."/>
            <person name="Clavel T."/>
        </authorList>
    </citation>
    <scope>NUCLEOTIDE SEQUENCE [LARGE SCALE GENOMIC DNA]</scope>
    <source>
        <strain evidence="1 2">BSM-130-P53-3C</strain>
    </source>
</reference>
<dbReference type="RefSeq" id="WP_168983969.1">
    <property type="nucleotide sequence ID" value="NZ_JABAGI010000003.1"/>
</dbReference>
<evidence type="ECO:0000313" key="2">
    <source>
        <dbReference type="Proteomes" id="UP000588369"/>
    </source>
</evidence>